<keyword evidence="1" id="KW-1133">Transmembrane helix</keyword>
<protein>
    <submittedName>
        <fullName evidence="2">Uncharacterized protein</fullName>
    </submittedName>
</protein>
<evidence type="ECO:0000313" key="2">
    <source>
        <dbReference type="EMBL" id="KAK7056727.1"/>
    </source>
</evidence>
<dbReference type="AlphaFoldDB" id="A0AAW0DYL9"/>
<feature type="transmembrane region" description="Helical" evidence="1">
    <location>
        <begin position="20"/>
        <end position="41"/>
    </location>
</feature>
<organism evidence="2 3">
    <name type="scientific">Paramarasmius palmivorus</name>
    <dbReference type="NCBI Taxonomy" id="297713"/>
    <lineage>
        <taxon>Eukaryota</taxon>
        <taxon>Fungi</taxon>
        <taxon>Dikarya</taxon>
        <taxon>Basidiomycota</taxon>
        <taxon>Agaricomycotina</taxon>
        <taxon>Agaricomycetes</taxon>
        <taxon>Agaricomycetidae</taxon>
        <taxon>Agaricales</taxon>
        <taxon>Marasmiineae</taxon>
        <taxon>Marasmiaceae</taxon>
        <taxon>Paramarasmius</taxon>
    </lineage>
</organism>
<reference evidence="2 3" key="1">
    <citation type="submission" date="2024-01" db="EMBL/GenBank/DDBJ databases">
        <title>A draft genome for a cacao thread blight-causing isolate of Paramarasmius palmivorus.</title>
        <authorList>
            <person name="Baruah I.K."/>
            <person name="Bukari Y."/>
            <person name="Amoako-Attah I."/>
            <person name="Meinhardt L.W."/>
            <person name="Bailey B.A."/>
            <person name="Cohen S.P."/>
        </authorList>
    </citation>
    <scope>NUCLEOTIDE SEQUENCE [LARGE SCALE GENOMIC DNA]</scope>
    <source>
        <strain evidence="2 3">GH-12</strain>
    </source>
</reference>
<gene>
    <name evidence="2" type="ORF">VNI00_002444</name>
</gene>
<dbReference type="Proteomes" id="UP001383192">
    <property type="component" value="Unassembled WGS sequence"/>
</dbReference>
<comment type="caution">
    <text evidence="2">The sequence shown here is derived from an EMBL/GenBank/DDBJ whole genome shotgun (WGS) entry which is preliminary data.</text>
</comment>
<evidence type="ECO:0000256" key="1">
    <source>
        <dbReference type="SAM" id="Phobius"/>
    </source>
</evidence>
<keyword evidence="1" id="KW-0812">Transmembrane</keyword>
<accession>A0AAW0DYL9</accession>
<keyword evidence="1" id="KW-0472">Membrane</keyword>
<proteinExistence type="predicted"/>
<keyword evidence="3" id="KW-1185">Reference proteome</keyword>
<sequence>MYLLNSYPPRKGLFLVGMQMHLVCLSTIISKAFVLPVLHIINVKESPAKTTETSPGIMATTVTVLVVLHLFNPIFNDVVRSDENQAFNFGALFSSVVLVSMLATLEGFGLLSVGFFRFFKAVFSGDLEGGVRMLMNVKIELMHEVKLFSWAAHQTLQRERKE</sequence>
<feature type="transmembrane region" description="Helical" evidence="1">
    <location>
        <begin position="53"/>
        <end position="71"/>
    </location>
</feature>
<evidence type="ECO:0000313" key="3">
    <source>
        <dbReference type="Proteomes" id="UP001383192"/>
    </source>
</evidence>
<name>A0AAW0DYL9_9AGAR</name>
<feature type="transmembrane region" description="Helical" evidence="1">
    <location>
        <begin position="91"/>
        <end position="116"/>
    </location>
</feature>
<dbReference type="EMBL" id="JAYKXP010000006">
    <property type="protein sequence ID" value="KAK7056727.1"/>
    <property type="molecule type" value="Genomic_DNA"/>
</dbReference>